<dbReference type="GO" id="GO:0051015">
    <property type="term" value="F:actin filament binding"/>
    <property type="evidence" value="ECO:0007669"/>
    <property type="project" value="InterPro"/>
</dbReference>
<keyword evidence="8" id="KW-0009">Actin-binding</keyword>
<dbReference type="InterPro" id="IPR022768">
    <property type="entry name" value="Fascin-like_dom"/>
</dbReference>
<evidence type="ECO:0000256" key="12">
    <source>
        <dbReference type="PROSITE-ProRule" id="PRU01240"/>
    </source>
</evidence>
<dbReference type="PROSITE" id="PS00138">
    <property type="entry name" value="SUBTILASE_SER"/>
    <property type="match status" value="1"/>
</dbReference>
<keyword evidence="14" id="KW-0812">Transmembrane</keyword>
<keyword evidence="3" id="KW-0963">Cytoplasm</keyword>
<dbReference type="PROSITE" id="PS00136">
    <property type="entry name" value="SUBTILASE_ASP"/>
    <property type="match status" value="1"/>
</dbReference>
<dbReference type="PANTHER" id="PTHR43399:SF4">
    <property type="entry name" value="CELL WALL-ASSOCIATED PROTEASE"/>
    <property type="match status" value="1"/>
</dbReference>
<dbReference type="InterPro" id="IPR023828">
    <property type="entry name" value="Peptidase_S8_Ser-AS"/>
</dbReference>
<evidence type="ECO:0000256" key="10">
    <source>
        <dbReference type="ARBA" id="ARBA00023619"/>
    </source>
</evidence>
<protein>
    <recommendedName>
        <fullName evidence="10">subtilisin</fullName>
        <ecNumber evidence="10">3.4.21.62</ecNumber>
    </recommendedName>
</protein>
<feature type="domain" description="Peptidase S8/S53" evidence="15">
    <location>
        <begin position="178"/>
        <end position="436"/>
    </location>
</feature>
<dbReference type="GO" id="GO:0030674">
    <property type="term" value="F:protein-macromolecule adaptor activity"/>
    <property type="evidence" value="ECO:0007669"/>
    <property type="project" value="InterPro"/>
</dbReference>
<keyword evidence="7" id="KW-0865">Zymogen</keyword>
<name>A0A7S4QRP1_9DINO</name>
<feature type="transmembrane region" description="Helical" evidence="14">
    <location>
        <begin position="1137"/>
        <end position="1161"/>
    </location>
</feature>
<dbReference type="GO" id="GO:0006508">
    <property type="term" value="P:proteolysis"/>
    <property type="evidence" value="ECO:0007669"/>
    <property type="project" value="UniProtKB-KW"/>
</dbReference>
<keyword evidence="14" id="KW-0472">Membrane</keyword>
<dbReference type="InterPro" id="IPR034204">
    <property type="entry name" value="PfSUB1-like_cat_dom"/>
</dbReference>
<keyword evidence="6 12" id="KW-0720">Serine protease</keyword>
<dbReference type="InterPro" id="IPR023827">
    <property type="entry name" value="Peptidase_S8_Asp-AS"/>
</dbReference>
<organism evidence="17">
    <name type="scientific">Alexandrium monilatum</name>
    <dbReference type="NCBI Taxonomy" id="311494"/>
    <lineage>
        <taxon>Eukaryota</taxon>
        <taxon>Sar</taxon>
        <taxon>Alveolata</taxon>
        <taxon>Dinophyceae</taxon>
        <taxon>Gonyaulacales</taxon>
        <taxon>Pyrocystaceae</taxon>
        <taxon>Alexandrium</taxon>
    </lineage>
</organism>
<comment type="subcellular location">
    <subcellularLocation>
        <location evidence="1">Cytoplasm</location>
    </subcellularLocation>
</comment>
<gene>
    <name evidence="17" type="ORF">AMON00008_LOCUS24558</name>
</gene>
<dbReference type="AlphaFoldDB" id="A0A7S4QRP1"/>
<dbReference type="SUPFAM" id="SSF50405">
    <property type="entry name" value="Actin-crosslinking proteins"/>
    <property type="match status" value="1"/>
</dbReference>
<feature type="active site" description="Charge relay system" evidence="11 12">
    <location>
        <position position="402"/>
    </location>
</feature>
<keyword evidence="5 12" id="KW-0378">Hydrolase</keyword>
<proteinExistence type="inferred from homology"/>
<evidence type="ECO:0000256" key="9">
    <source>
        <dbReference type="ARBA" id="ARBA00023529"/>
    </source>
</evidence>
<dbReference type="InterPro" id="IPR051048">
    <property type="entry name" value="Peptidase_S8/S53_subtilisin"/>
</dbReference>
<sequence>MDGLMLACCDGRPTQDLVAFQSSYGRYMVAEEDGAVNCNRVEVDDWETFQILYNSDGTIALRTHFGKYVGADATGAVNARHWLIGKNERFSLVDNKDSTFSLQSSHGTYLMAELDGRLNANHDKIGLGEKFVMKDLSSPDQRFPNDVNFTSLWGMHELLDKDIDAPEAWKKFTGEFSAGITVAVIDTGIDYTHEDLRDNIWVNPDEIPGNGIDDDGNGIVDDVHGADFANDDGDPMDDQKHGTHCAGTIAGVGNNGRGVSGVAWHGVRLMALKFLSASGGGKTADAVKAIDYAAAHGARVASNSWGGGGSNAALRVAIERAEAVGMLFVAAAGNSRSDNDEDPHYPSNYPTDNIIAVASSTSKGKLSSFSCYGATTVDLAAPGSSIYSTTPKNHYQFLSGTSMATPHVTGLAALVWMYRPALSMMQVKDIILSSVETSKALEGKVLTGGRINARKALEAASAMEPPYPPVHAPRAVAFEDTDSMVGLIGGTVTVTAATDESDVLYYRVYFVSRAGYQLDSLGSVNATGAKLLEVPISKPRAVPQFAVGLVAVSGNATGEMPAQIGGGCPNITVEDFIVPQSGPQAVSWGGDVDLRRGIVAGKLSVTRATDEESITQYNVYWSNGSDVRGPLVGSVPANGFALPKCTGRTCPLINTTLTKDGSIVYDRTSYRDMEMAIIEASGPALVEVTRFHTESYYDTLTIGAREISGSPGVPMNVEVPKGRLRITWSSDESITSSGWTFRLQQSGETAEFQVTPAVPLGRGLEIVPAYGNNESPKGIFVKVMDYDSTMPPSPGFAPSAVDFTDVNNASGIVQGVAEVVPAPGVEAADSVAYFQLDFADADGNAIVGLGVRADAKGNHSVLIPIAATPLPAGASQLIARAGNSFGLSTGRMSIDLVDLAGVPESTAMKVADAVERPEGVRLEEALKAAPKAKELPEPWLQRPVHAEERKVAWTATSPAALTADGAVESHVLCTVELPDVEAEAVVGQKSREALRDAIHAGLPFVGKDGVRVTKVLAKTPAAAEHGSPRSRRAAAATAEFRVEPSQGAPPHAVDRIEARLILLGMGGPSAKRFSEELVKRLRAVGVRLPAGARVHVGLPQQVLRRRPGRALTAAAAVVLGDESSAARNGPHDDEVPLLTAATAALVAALVSVLTVVLVRTLRNRRPLVEKKGLVALDGVRVQPDGTPRATSEAPRF</sequence>
<dbReference type="Gene3D" id="3.40.50.200">
    <property type="entry name" value="Peptidase S8/S53 domain"/>
    <property type="match status" value="1"/>
</dbReference>
<evidence type="ECO:0000259" key="15">
    <source>
        <dbReference type="Pfam" id="PF00082"/>
    </source>
</evidence>
<dbReference type="CDD" id="cd00257">
    <property type="entry name" value="beta-trefoil_FSCN-like"/>
    <property type="match status" value="1"/>
</dbReference>
<evidence type="ECO:0000256" key="11">
    <source>
        <dbReference type="PIRSR" id="PIRSR615500-1"/>
    </source>
</evidence>
<dbReference type="SUPFAM" id="SSF52743">
    <property type="entry name" value="Subtilisin-like"/>
    <property type="match status" value="1"/>
</dbReference>
<dbReference type="InterPro" id="IPR000209">
    <property type="entry name" value="Peptidase_S8/S53_dom"/>
</dbReference>
<dbReference type="PROSITE" id="PS51892">
    <property type="entry name" value="SUBTILASE"/>
    <property type="match status" value="1"/>
</dbReference>
<dbReference type="PANTHER" id="PTHR43399">
    <property type="entry name" value="SUBTILISIN-RELATED"/>
    <property type="match status" value="1"/>
</dbReference>
<feature type="active site" description="Charge relay system" evidence="11 12">
    <location>
        <position position="186"/>
    </location>
</feature>
<dbReference type="GO" id="GO:0004252">
    <property type="term" value="F:serine-type endopeptidase activity"/>
    <property type="evidence" value="ECO:0007669"/>
    <property type="project" value="UniProtKB-UniRule"/>
</dbReference>
<evidence type="ECO:0000256" key="14">
    <source>
        <dbReference type="SAM" id="Phobius"/>
    </source>
</evidence>
<evidence type="ECO:0000256" key="7">
    <source>
        <dbReference type="ARBA" id="ARBA00023145"/>
    </source>
</evidence>
<dbReference type="CDD" id="cd07473">
    <property type="entry name" value="Peptidases_S8_Subtilisin_like"/>
    <property type="match status" value="1"/>
</dbReference>
<evidence type="ECO:0000313" key="17">
    <source>
        <dbReference type="EMBL" id="CAE4591708.1"/>
    </source>
</evidence>
<evidence type="ECO:0000256" key="1">
    <source>
        <dbReference type="ARBA" id="ARBA00004496"/>
    </source>
</evidence>
<evidence type="ECO:0000256" key="8">
    <source>
        <dbReference type="ARBA" id="ARBA00023203"/>
    </source>
</evidence>
<feature type="domain" description="Fascin-like" evidence="16">
    <location>
        <begin position="27"/>
        <end position="131"/>
    </location>
</feature>
<dbReference type="Pfam" id="PF00082">
    <property type="entry name" value="Peptidase_S8"/>
    <property type="match status" value="1"/>
</dbReference>
<reference evidence="17" key="1">
    <citation type="submission" date="2021-01" db="EMBL/GenBank/DDBJ databases">
        <authorList>
            <person name="Corre E."/>
            <person name="Pelletier E."/>
            <person name="Niang G."/>
            <person name="Scheremetjew M."/>
            <person name="Finn R."/>
            <person name="Kale V."/>
            <person name="Holt S."/>
            <person name="Cochrane G."/>
            <person name="Meng A."/>
            <person name="Brown T."/>
            <person name="Cohen L."/>
        </authorList>
    </citation>
    <scope>NUCLEOTIDE SEQUENCE</scope>
    <source>
        <strain evidence="17">CCMP3105</strain>
    </source>
</reference>
<dbReference type="PRINTS" id="PR00723">
    <property type="entry name" value="SUBTILISIN"/>
</dbReference>
<evidence type="ECO:0000256" key="13">
    <source>
        <dbReference type="RuleBase" id="RU003355"/>
    </source>
</evidence>
<evidence type="ECO:0000256" key="5">
    <source>
        <dbReference type="ARBA" id="ARBA00022801"/>
    </source>
</evidence>
<comment type="similarity">
    <text evidence="2 12 13">Belongs to the peptidase S8 family.</text>
</comment>
<dbReference type="InterPro" id="IPR022398">
    <property type="entry name" value="Peptidase_S8_His-AS"/>
</dbReference>
<dbReference type="InterPro" id="IPR008999">
    <property type="entry name" value="Actin-crosslinking"/>
</dbReference>
<dbReference type="InterPro" id="IPR015500">
    <property type="entry name" value="Peptidase_S8_subtilisin-rel"/>
</dbReference>
<dbReference type="Gene3D" id="2.80.10.50">
    <property type="match status" value="1"/>
</dbReference>
<dbReference type="PROSITE" id="PS00137">
    <property type="entry name" value="SUBTILASE_HIS"/>
    <property type="match status" value="1"/>
</dbReference>
<dbReference type="Pfam" id="PF06268">
    <property type="entry name" value="Fascin"/>
    <property type="match status" value="1"/>
</dbReference>
<evidence type="ECO:0000256" key="2">
    <source>
        <dbReference type="ARBA" id="ARBA00011073"/>
    </source>
</evidence>
<dbReference type="EMBL" id="HBNR01035746">
    <property type="protein sequence ID" value="CAE4591708.1"/>
    <property type="molecule type" value="Transcribed_RNA"/>
</dbReference>
<keyword evidence="4 12" id="KW-0645">Protease</keyword>
<keyword evidence="14" id="KW-1133">Transmembrane helix</keyword>
<dbReference type="GO" id="GO:0005737">
    <property type="term" value="C:cytoplasm"/>
    <property type="evidence" value="ECO:0007669"/>
    <property type="project" value="UniProtKB-SubCell"/>
</dbReference>
<dbReference type="InterPro" id="IPR036852">
    <property type="entry name" value="Peptidase_S8/S53_dom_sf"/>
</dbReference>
<accession>A0A7S4QRP1</accession>
<evidence type="ECO:0000256" key="3">
    <source>
        <dbReference type="ARBA" id="ARBA00022490"/>
    </source>
</evidence>
<feature type="active site" description="Charge relay system" evidence="11 12">
    <location>
        <position position="241"/>
    </location>
</feature>
<evidence type="ECO:0000259" key="16">
    <source>
        <dbReference type="Pfam" id="PF06268"/>
    </source>
</evidence>
<comment type="catalytic activity">
    <reaction evidence="9">
        <text>Hydrolysis of proteins with broad specificity for peptide bonds, and a preference for a large uncharged residue in P1. Hydrolyzes peptide amides.</text>
        <dbReference type="EC" id="3.4.21.62"/>
    </reaction>
</comment>
<dbReference type="EC" id="3.4.21.62" evidence="10"/>
<evidence type="ECO:0000256" key="6">
    <source>
        <dbReference type="ARBA" id="ARBA00022825"/>
    </source>
</evidence>
<evidence type="ECO:0000256" key="4">
    <source>
        <dbReference type="ARBA" id="ARBA00022670"/>
    </source>
</evidence>